<sequence>MAATPSAVGEAYRDASGYEYLPMFNEPVLVFGASADEMKRTAGRARSRGVAFSVFTQDLFSTFNDEDNRGAVAAVETDALDIVGMAFRTDRSVADKILKGLKLLK</sequence>
<evidence type="ECO:0000313" key="1">
    <source>
        <dbReference type="EMBL" id="GBQ20822.1"/>
    </source>
</evidence>
<proteinExistence type="predicted"/>
<dbReference type="InterPro" id="IPR018988">
    <property type="entry name" value="DUF2000"/>
</dbReference>
<evidence type="ECO:0000313" key="2">
    <source>
        <dbReference type="Proteomes" id="UP001060895"/>
    </source>
</evidence>
<dbReference type="EMBL" id="BAQP01000029">
    <property type="protein sequence ID" value="GBQ20822.1"/>
    <property type="molecule type" value="Genomic_DNA"/>
</dbReference>
<dbReference type="SUPFAM" id="SSF102462">
    <property type="entry name" value="Peptidyl-tRNA hydrolase II"/>
    <property type="match status" value="1"/>
</dbReference>
<accession>A0ABQ0P3J1</accession>
<dbReference type="Proteomes" id="UP001060895">
    <property type="component" value="Unassembled WGS sequence"/>
</dbReference>
<dbReference type="InterPro" id="IPR023476">
    <property type="entry name" value="Pep_tRNA_hydro_II_dom_sf"/>
</dbReference>
<comment type="caution">
    <text evidence="1">The sequence shown here is derived from an EMBL/GenBank/DDBJ whole genome shotgun (WGS) entry which is preliminary data.</text>
</comment>
<evidence type="ECO:0008006" key="3">
    <source>
        <dbReference type="Google" id="ProtNLM"/>
    </source>
</evidence>
<name>A0ABQ0P3J1_9PROT</name>
<gene>
    <name evidence="1" type="ORF">AA12717_0683</name>
</gene>
<dbReference type="Pfam" id="PF09391">
    <property type="entry name" value="DUF2000"/>
    <property type="match status" value="1"/>
</dbReference>
<protein>
    <recommendedName>
        <fullName evidence="3">DUF2000 domain-containing protein</fullName>
    </recommendedName>
</protein>
<keyword evidence="2" id="KW-1185">Reference proteome</keyword>
<organism evidence="1 2">
    <name type="scientific">Gluconacetobacter sacchari DSM 12717</name>
    <dbReference type="NCBI Taxonomy" id="1307940"/>
    <lineage>
        <taxon>Bacteria</taxon>
        <taxon>Pseudomonadati</taxon>
        <taxon>Pseudomonadota</taxon>
        <taxon>Alphaproteobacteria</taxon>
        <taxon>Acetobacterales</taxon>
        <taxon>Acetobacteraceae</taxon>
        <taxon>Gluconacetobacter</taxon>
    </lineage>
</organism>
<dbReference type="Gene3D" id="3.40.1490.10">
    <property type="entry name" value="Bit1"/>
    <property type="match status" value="1"/>
</dbReference>
<reference evidence="1" key="1">
    <citation type="submission" date="2013-04" db="EMBL/GenBank/DDBJ databases">
        <title>The genome sequencing project of 58 acetic acid bacteria.</title>
        <authorList>
            <person name="Okamoto-Kainuma A."/>
            <person name="Ishikawa M."/>
            <person name="Umino S."/>
            <person name="Koizumi Y."/>
            <person name="Shiwa Y."/>
            <person name="Yoshikawa H."/>
            <person name="Matsutani M."/>
            <person name="Matsushita K."/>
        </authorList>
    </citation>
    <scope>NUCLEOTIDE SEQUENCE</scope>
    <source>
        <strain evidence="1">DSM 12717</strain>
    </source>
</reference>